<accession>A1ZI89</accession>
<organism evidence="1 2">
    <name type="scientific">Microscilla marina ATCC 23134</name>
    <dbReference type="NCBI Taxonomy" id="313606"/>
    <lineage>
        <taxon>Bacteria</taxon>
        <taxon>Pseudomonadati</taxon>
        <taxon>Bacteroidota</taxon>
        <taxon>Cytophagia</taxon>
        <taxon>Cytophagales</taxon>
        <taxon>Microscillaceae</taxon>
        <taxon>Microscilla</taxon>
    </lineage>
</organism>
<dbReference type="AlphaFoldDB" id="A1ZI89"/>
<name>A1ZI89_MICM2</name>
<evidence type="ECO:0000313" key="2">
    <source>
        <dbReference type="Proteomes" id="UP000004095"/>
    </source>
</evidence>
<keyword evidence="2" id="KW-1185">Reference proteome</keyword>
<protein>
    <submittedName>
        <fullName evidence="1">ISSfl4 ORF3</fullName>
    </submittedName>
</protein>
<evidence type="ECO:0000313" key="1">
    <source>
        <dbReference type="EMBL" id="EAY29757.1"/>
    </source>
</evidence>
<dbReference type="EMBL" id="AAWS01000009">
    <property type="protein sequence ID" value="EAY29757.1"/>
    <property type="molecule type" value="Genomic_DNA"/>
</dbReference>
<proteinExistence type="predicted"/>
<dbReference type="Proteomes" id="UP000004095">
    <property type="component" value="Unassembled WGS sequence"/>
</dbReference>
<comment type="caution">
    <text evidence="1">The sequence shown here is derived from an EMBL/GenBank/DDBJ whole genome shotgun (WGS) entry which is preliminary data.</text>
</comment>
<dbReference type="OrthoDB" id="953817at2"/>
<gene>
    <name evidence="1" type="ORF">M23134_05629</name>
</gene>
<reference evidence="1 2" key="1">
    <citation type="submission" date="2007-01" db="EMBL/GenBank/DDBJ databases">
        <authorList>
            <person name="Haygood M."/>
            <person name="Podell S."/>
            <person name="Anderson C."/>
            <person name="Hopkinson B."/>
            <person name="Roe K."/>
            <person name="Barbeau K."/>
            <person name="Gaasterland T."/>
            <person name="Ferriera S."/>
            <person name="Johnson J."/>
            <person name="Kravitz S."/>
            <person name="Beeson K."/>
            <person name="Sutton G."/>
            <person name="Rogers Y.-H."/>
            <person name="Friedman R."/>
            <person name="Frazier M."/>
            <person name="Venter J.C."/>
        </authorList>
    </citation>
    <scope>NUCLEOTIDE SEQUENCE [LARGE SCALE GENOMIC DNA]</scope>
    <source>
        <strain evidence="1 2">ATCC 23134</strain>
    </source>
</reference>
<sequence length="60" mass="7069">MLKIDNHLTKNAIRHVAIGRKNYLFAGPQDSTWKSTVIYTFLPIFRHIVSPRNIIKYFHS</sequence>